<dbReference type="InterPro" id="IPR003959">
    <property type="entry name" value="ATPase_AAA_core"/>
</dbReference>
<accession>A0ABU0Y4V9</accession>
<dbReference type="Pfam" id="PF21941">
    <property type="entry name" value="SMEK_N"/>
    <property type="match status" value="1"/>
</dbReference>
<gene>
    <name evidence="3" type="ORF">RCC75_04375</name>
</gene>
<dbReference type="InterPro" id="IPR027417">
    <property type="entry name" value="P-loop_NTPase"/>
</dbReference>
<evidence type="ECO:0000313" key="3">
    <source>
        <dbReference type="EMBL" id="MDQ5767749.1"/>
    </source>
</evidence>
<evidence type="ECO:0000313" key="4">
    <source>
        <dbReference type="Proteomes" id="UP001223336"/>
    </source>
</evidence>
<name>A0ABU0Y4V9_9GAMM</name>
<dbReference type="EMBL" id="JAVFKN010000003">
    <property type="protein sequence ID" value="MDQ5767749.1"/>
    <property type="molecule type" value="Genomic_DNA"/>
</dbReference>
<dbReference type="RefSeq" id="WP_308133889.1">
    <property type="nucleotide sequence ID" value="NZ_JAVFKN010000003.1"/>
</dbReference>
<reference evidence="3 4" key="1">
    <citation type="submission" date="2023-08" db="EMBL/GenBank/DDBJ databases">
        <title>New molecular markers tilS and rpoB for phylogenetic and monitoring studies of the genus Thiothrix biodiversity.</title>
        <authorList>
            <person name="Ravin N.V."/>
            <person name="Smolyakov D."/>
            <person name="Markov N.D."/>
            <person name="Beletsky A.V."/>
            <person name="Mardanov A.V."/>
            <person name="Rudenko T.S."/>
            <person name="Grabovich M.Y."/>
        </authorList>
    </citation>
    <scope>NUCLEOTIDE SEQUENCE [LARGE SCALE GENOMIC DNA]</scope>
    <source>
        <strain evidence="3 4">H33</strain>
    </source>
</reference>
<feature type="domain" description="SMEK" evidence="2">
    <location>
        <begin position="9"/>
        <end position="146"/>
    </location>
</feature>
<dbReference type="NCBIfam" id="NF033859">
    <property type="entry name" value="SMEK_N"/>
    <property type="match status" value="1"/>
</dbReference>
<evidence type="ECO:0000259" key="1">
    <source>
        <dbReference type="Pfam" id="PF00004"/>
    </source>
</evidence>
<feature type="domain" description="ATPase AAA-type core" evidence="1">
    <location>
        <begin position="221"/>
        <end position="342"/>
    </location>
</feature>
<evidence type="ECO:0000259" key="2">
    <source>
        <dbReference type="Pfam" id="PF21941"/>
    </source>
</evidence>
<comment type="caution">
    <text evidence="3">The sequence shown here is derived from an EMBL/GenBank/DDBJ whole genome shotgun (WGS) entry which is preliminary data.</text>
</comment>
<dbReference type="Proteomes" id="UP001223336">
    <property type="component" value="Unassembled WGS sequence"/>
</dbReference>
<dbReference type="SUPFAM" id="SSF52540">
    <property type="entry name" value="P-loop containing nucleoside triphosphate hydrolases"/>
    <property type="match status" value="1"/>
</dbReference>
<dbReference type="Gene3D" id="3.40.50.300">
    <property type="entry name" value="P-loop containing nucleotide triphosphate hydrolases"/>
    <property type="match status" value="1"/>
</dbReference>
<proteinExistence type="predicted"/>
<dbReference type="Pfam" id="PF00004">
    <property type="entry name" value="AAA"/>
    <property type="match status" value="1"/>
</dbReference>
<sequence>MNSEDYFNKINRELSVLQFEIKNRGSLNLRDINIHSEFLFCKLLNMIFGYNLEAKSSSDTKAVAIDLYDDKLKVAVQVTSTPEFDKISKTTDKFISNQLHKEYKKLIILVLSKKKKYRKGFYPDAGDFQLDLTEDIWDIERILQKIRDLNDAKKLRDIHDFLDSEFGKNGDVYKSRDEITEKFKRISKIGRNWFRTIGDDKIERTEVKEAIEFINQEARSILITAPPGSGKTCVLLDIAEYVESEDKYSLLFIKDEKSIREYKIISSEASIVSMCKKLSASKRLVIIIDSLDVLSLTNDGKNIFDLIDILNNEPNITIISSCRPFDLQYDEQLRSQKWEHKIELGGFDVETVINPCLKKWGVPQNNISDELKEILRLPLNLRLFKYMALCSNSYVIHNAYDFYTIYIDEIINKKTDEQLRNKTINHNSMDILTGLAKKLLKDRSYSVQKIKTSIDEKALRILISNNILYQNSTREIGFSHQILFDIIIAYSELKNETDLADFIQSSNDHPFYRSAVRAYLFYLRSCEPKDFIKQVKKALFSDTVAYHFKRLIAESLAEINPNSNKDYEFIAMIFEYDRGLFERIFLRAKSKGWFNCWLLILKKNPNDIEWQQSILENINKWMDTYSSETIEVWMQALKNNWKNAASYISNDLNKFLDIKNESIHDLIALILNDKYPDSFADVLTRYVDFGDKTNTLLWRHISKNISDGKFNCNFSEEDFVVNHLAKSDAFINLVMDDLKKWERAEDISGKSLFFSENKHNITLPYQECRFENHGIKCLLLSLERSFEKRLKENDQWINNFKDYLMGSYLEFHIYMLINVYISNPIYYKIDIENLLVNNYHLFSFTYIYSCIKNLLKKTYVLLGAESQKRIQQSILITSNKDDKDHIQQFRVYEYLLSIPKEYHISYAIDFLENFRSNQKLITAYNDVCTYEQYHKASLKAVYKERREILAELESPINIDTDSDQNADSSEEWERSLTLSYLRTEITQDDYFNKLIKVNSLKVWYIATQTLLDNLNQQEVENKNCINGLHRILSLAPKLNDQIAFLILDPFNDSHKFKYFDSNFVKLFIDKIDFDDGALDLSNLFDYISNLAKKNHKDSLIFMENIAQKILGSIDPFTIYRPEPLISAFGSIMKACEDSDEEDLKKAILLQDKFLQMKNIYDMKASFEESD</sequence>
<dbReference type="InterPro" id="IPR047740">
    <property type="entry name" value="SMEK_dom"/>
</dbReference>
<keyword evidence="4" id="KW-1185">Reference proteome</keyword>
<organism evidence="3 4">
    <name type="scientific">Thiothrix subterranea</name>
    <dbReference type="NCBI Taxonomy" id="2735563"/>
    <lineage>
        <taxon>Bacteria</taxon>
        <taxon>Pseudomonadati</taxon>
        <taxon>Pseudomonadota</taxon>
        <taxon>Gammaproteobacteria</taxon>
        <taxon>Thiotrichales</taxon>
        <taxon>Thiotrichaceae</taxon>
        <taxon>Thiothrix</taxon>
    </lineage>
</organism>
<dbReference type="CDD" id="cd00009">
    <property type="entry name" value="AAA"/>
    <property type="match status" value="1"/>
</dbReference>
<protein>
    <submittedName>
        <fullName evidence="3">SMEK domain-containing protein</fullName>
    </submittedName>
</protein>